<dbReference type="PROSITE" id="PS51257">
    <property type="entry name" value="PROKAR_LIPOPROTEIN"/>
    <property type="match status" value="1"/>
</dbReference>
<sequence length="372" mass="41837">MRFVHLTRLLLPFSAAFVLAGCLDSGGSSGSDDTSTGRVHFLGVSGLGYQTASQTGTTDDQGRFRYYPGETLSFNVGNLPIVSDVPAREYVTFLEFLPETRDALNTPGVNDEELRDHTISEQQQLNNITLLNMTRFLMALNWTENVPEGSGIDIRTRVVDQLNAALDNPDLPNALNFNVNQAEFTAEDSPANQLLSQICFYPEDDELCSAPPTDDDINNAPPRPENDDDIDPDIDYREDLENLRNRILQAVRTLEDADNERARTYLRRELNDITREIGRRYYLADHKANHSASDTGIKTITIRRIGGEPELAQLEAISKREQDVVVHSWSWQDADVDYFVAGPSGGESELLINFRPGNTYRWVRKQLRVVID</sequence>
<evidence type="ECO:0000256" key="1">
    <source>
        <dbReference type="SAM" id="MobiDB-lite"/>
    </source>
</evidence>
<dbReference type="Proteomes" id="UP000183986">
    <property type="component" value="Unassembled WGS sequence"/>
</dbReference>
<dbReference type="AlphaFoldDB" id="A0A1M2UY22"/>
<feature type="compositionally biased region" description="Acidic residues" evidence="1">
    <location>
        <begin position="206"/>
        <end position="217"/>
    </location>
</feature>
<evidence type="ECO:0000256" key="2">
    <source>
        <dbReference type="SAM" id="SignalP"/>
    </source>
</evidence>
<feature type="signal peptide" evidence="2">
    <location>
        <begin position="1"/>
        <end position="20"/>
    </location>
</feature>
<feature type="chain" id="PRO_5012251042" evidence="2">
    <location>
        <begin position="21"/>
        <end position="372"/>
    </location>
</feature>
<gene>
    <name evidence="3" type="ORF">BEE62_09170</name>
</gene>
<evidence type="ECO:0000313" key="4">
    <source>
        <dbReference type="Proteomes" id="UP000183986"/>
    </source>
</evidence>
<comment type="caution">
    <text evidence="3">The sequence shown here is derived from an EMBL/GenBank/DDBJ whole genome shotgun (WGS) entry which is preliminary data.</text>
</comment>
<name>A0A1M2UY22_MARNT</name>
<keyword evidence="4" id="KW-1185">Reference proteome</keyword>
<accession>A0A1M2UY22</accession>
<keyword evidence="2" id="KW-0732">Signal</keyword>
<feature type="region of interest" description="Disordered" evidence="1">
    <location>
        <begin position="206"/>
        <end position="232"/>
    </location>
</feature>
<proteinExistence type="predicted"/>
<dbReference type="EMBL" id="MPKY01000001">
    <property type="protein sequence ID" value="OJT00236.1"/>
    <property type="molecule type" value="Genomic_DNA"/>
</dbReference>
<reference evidence="3" key="1">
    <citation type="submission" date="2016-11" db="EMBL/GenBank/DDBJ databases">
        <title>Draft Genome Sequence of Marinobacter hydrocarbonoclasticus strain STW2, a polyaromatic aromatic hydrocarbon degrading and denitrifying bacterium from rhizosphere of Seagrass Enhalus acodoides.</title>
        <authorList>
            <person name="Ling J."/>
            <person name="Dong J."/>
        </authorList>
    </citation>
    <scope>NUCLEOTIDE SEQUENCE [LARGE SCALE GENOMIC DNA]</scope>
    <source>
        <strain evidence="3">STW2</strain>
    </source>
</reference>
<organism evidence="3 4">
    <name type="scientific">Marinobacter nauticus</name>
    <name type="common">Marinobacter hydrocarbonoclasticus</name>
    <name type="synonym">Marinobacter aquaeolei</name>
    <dbReference type="NCBI Taxonomy" id="2743"/>
    <lineage>
        <taxon>Bacteria</taxon>
        <taxon>Pseudomonadati</taxon>
        <taxon>Pseudomonadota</taxon>
        <taxon>Gammaproteobacteria</taxon>
        <taxon>Pseudomonadales</taxon>
        <taxon>Marinobacteraceae</taxon>
        <taxon>Marinobacter</taxon>
    </lineage>
</organism>
<dbReference type="RefSeq" id="WP_072677148.1">
    <property type="nucleotide sequence ID" value="NZ_MPKY01000001.1"/>
</dbReference>
<evidence type="ECO:0000313" key="3">
    <source>
        <dbReference type="EMBL" id="OJT00236.1"/>
    </source>
</evidence>
<protein>
    <submittedName>
        <fullName evidence="3">Organic solvent ABC transporter permease</fullName>
    </submittedName>
</protein>
<dbReference type="OrthoDB" id="5592990at2"/>